<organism evidence="2 3">
    <name type="scientific">Shouchella miscanthi</name>
    <dbReference type="NCBI Taxonomy" id="2598861"/>
    <lineage>
        <taxon>Bacteria</taxon>
        <taxon>Bacillati</taxon>
        <taxon>Bacillota</taxon>
        <taxon>Bacilli</taxon>
        <taxon>Bacillales</taxon>
        <taxon>Bacillaceae</taxon>
        <taxon>Shouchella</taxon>
    </lineage>
</organism>
<dbReference type="EMBL" id="JAROAS010000039">
    <property type="protein sequence ID" value="MED4129664.1"/>
    <property type="molecule type" value="Genomic_DNA"/>
</dbReference>
<dbReference type="CDD" id="cd04301">
    <property type="entry name" value="NAT_SF"/>
    <property type="match status" value="1"/>
</dbReference>
<reference evidence="2 3" key="1">
    <citation type="submission" date="2023-03" db="EMBL/GenBank/DDBJ databases">
        <title>Bacillus Genome Sequencing.</title>
        <authorList>
            <person name="Dunlap C."/>
        </authorList>
    </citation>
    <scope>NUCLEOTIDE SEQUENCE [LARGE SCALE GENOMIC DNA]</scope>
    <source>
        <strain evidence="2 3">B-4107</strain>
    </source>
</reference>
<proteinExistence type="predicted"/>
<protein>
    <submittedName>
        <fullName evidence="2">GNAT family N-acetyltransferase</fullName>
    </submittedName>
</protein>
<dbReference type="Proteomes" id="UP001341820">
    <property type="component" value="Unassembled WGS sequence"/>
</dbReference>
<keyword evidence="3" id="KW-1185">Reference proteome</keyword>
<evidence type="ECO:0000313" key="3">
    <source>
        <dbReference type="Proteomes" id="UP001341820"/>
    </source>
</evidence>
<accession>A0ABU6NQ37</accession>
<evidence type="ECO:0000313" key="2">
    <source>
        <dbReference type="EMBL" id="MED4129664.1"/>
    </source>
</evidence>
<dbReference type="InterPro" id="IPR016181">
    <property type="entry name" value="Acyl_CoA_acyltransferase"/>
</dbReference>
<comment type="caution">
    <text evidence="2">The sequence shown here is derived from an EMBL/GenBank/DDBJ whole genome shotgun (WGS) entry which is preliminary data.</text>
</comment>
<dbReference type="Gene3D" id="3.40.630.30">
    <property type="match status" value="1"/>
</dbReference>
<dbReference type="InterPro" id="IPR000182">
    <property type="entry name" value="GNAT_dom"/>
</dbReference>
<evidence type="ECO:0000259" key="1">
    <source>
        <dbReference type="PROSITE" id="PS51186"/>
    </source>
</evidence>
<dbReference type="SUPFAM" id="SSF55729">
    <property type="entry name" value="Acyl-CoA N-acyltransferases (Nat)"/>
    <property type="match status" value="1"/>
</dbReference>
<dbReference type="RefSeq" id="WP_328238299.1">
    <property type="nucleotide sequence ID" value="NZ_JAROAS010000039.1"/>
</dbReference>
<dbReference type="PROSITE" id="PS51186">
    <property type="entry name" value="GNAT"/>
    <property type="match status" value="1"/>
</dbReference>
<dbReference type="Pfam" id="PF00583">
    <property type="entry name" value="Acetyltransf_1"/>
    <property type="match status" value="1"/>
</dbReference>
<sequence length="159" mass="17716">MRIREIKEDNRTDVEAFFSQQWGSPLMVVASGVYDCSELDGYVALNEAGDIIGLLTFAYRNGQMEVMSLDSVKEGVGVGTALLETVENGAREKGIKAIHLVTTNDNVHALAFYQRRGYVLHKLYKEAVKKARLLKPEIPHVAENGIPIRDEIELIKSLV</sequence>
<gene>
    <name evidence="2" type="ORF">P5F74_16130</name>
</gene>
<feature type="domain" description="N-acetyltransferase" evidence="1">
    <location>
        <begin position="1"/>
        <end position="139"/>
    </location>
</feature>
<name>A0ABU6NQ37_9BACI</name>